<evidence type="ECO:0000313" key="12">
    <source>
        <dbReference type="EMBL" id="SDD02011.1"/>
    </source>
</evidence>
<dbReference type="InterPro" id="IPR028204">
    <property type="entry name" value="Tricorn_C1"/>
</dbReference>
<dbReference type="Gene3D" id="2.120.10.60">
    <property type="entry name" value="Tricorn protease N-terminal domain"/>
    <property type="match status" value="2"/>
</dbReference>
<dbReference type="PIRSF" id="PIRSF036421">
    <property type="entry name" value="Tricorn_protease"/>
    <property type="match status" value="1"/>
</dbReference>
<dbReference type="SUPFAM" id="SSF52096">
    <property type="entry name" value="ClpP/crotonase"/>
    <property type="match status" value="1"/>
</dbReference>
<evidence type="ECO:0000313" key="13">
    <source>
        <dbReference type="Proteomes" id="UP000199452"/>
    </source>
</evidence>
<evidence type="ECO:0000256" key="9">
    <source>
        <dbReference type="SAM" id="MobiDB-lite"/>
    </source>
</evidence>
<accession>A0A1G6RC43</accession>
<evidence type="ECO:0000256" key="1">
    <source>
        <dbReference type="ARBA" id="ARBA00004496"/>
    </source>
</evidence>
<comment type="subcellular location">
    <subcellularLocation>
        <location evidence="1 7">Cytoplasm</location>
    </subcellularLocation>
</comment>
<dbReference type="OrthoDB" id="9815657at2"/>
<feature type="region of interest" description="Disordered" evidence="9">
    <location>
        <begin position="572"/>
        <end position="594"/>
    </location>
</feature>
<dbReference type="InterPro" id="IPR029045">
    <property type="entry name" value="ClpP/crotonase-like_dom_sf"/>
</dbReference>
<dbReference type="Proteomes" id="UP000199452">
    <property type="component" value="Unassembled WGS sequence"/>
</dbReference>
<evidence type="ECO:0000256" key="6">
    <source>
        <dbReference type="ARBA" id="ARBA00022825"/>
    </source>
</evidence>
<dbReference type="EMBL" id="FMYP01000072">
    <property type="protein sequence ID" value="SDD02011.1"/>
    <property type="molecule type" value="Genomic_DNA"/>
</dbReference>
<evidence type="ECO:0000256" key="5">
    <source>
        <dbReference type="ARBA" id="ARBA00022801"/>
    </source>
</evidence>
<evidence type="ECO:0000256" key="10">
    <source>
        <dbReference type="SAM" id="SignalP"/>
    </source>
</evidence>
<keyword evidence="13" id="KW-1185">Reference proteome</keyword>
<feature type="chain" id="PRO_5011786688" description="Tricorn protease homolog" evidence="10">
    <location>
        <begin position="21"/>
        <end position="1081"/>
    </location>
</feature>
<dbReference type="AlphaFoldDB" id="A0A1G6RC43"/>
<feature type="active site" description="Charge relay system" evidence="8">
    <location>
        <position position="1040"/>
    </location>
</feature>
<feature type="active site" description="Nucleophile" evidence="8">
    <location>
        <position position="983"/>
    </location>
</feature>
<dbReference type="EC" id="3.4.21.-" evidence="7"/>
<feature type="signal peptide" evidence="10">
    <location>
        <begin position="1"/>
        <end position="20"/>
    </location>
</feature>
<proteinExistence type="inferred from homology"/>
<dbReference type="GO" id="GO:0008236">
    <property type="term" value="F:serine-type peptidase activity"/>
    <property type="evidence" value="ECO:0007669"/>
    <property type="project" value="UniProtKB-UniRule"/>
</dbReference>
<dbReference type="Gene3D" id="3.90.226.10">
    <property type="entry name" value="2-enoyl-CoA Hydratase, Chain A, domain 1"/>
    <property type="match status" value="1"/>
</dbReference>
<dbReference type="STRING" id="1640674.SAMN05216323_107212"/>
<keyword evidence="6 7" id="KW-0720">Serine protease</keyword>
<dbReference type="SMART" id="SM00245">
    <property type="entry name" value="TSPc"/>
    <property type="match status" value="1"/>
</dbReference>
<dbReference type="InterPro" id="IPR012393">
    <property type="entry name" value="Tricorn_protease"/>
</dbReference>
<keyword evidence="5 7" id="KW-0378">Hydrolase</keyword>
<dbReference type="InterPro" id="IPR036034">
    <property type="entry name" value="PDZ_sf"/>
</dbReference>
<dbReference type="Pfam" id="PF14684">
    <property type="entry name" value="Tricorn_C1"/>
    <property type="match status" value="1"/>
</dbReference>
<dbReference type="GO" id="GO:0005737">
    <property type="term" value="C:cytoplasm"/>
    <property type="evidence" value="ECO:0007669"/>
    <property type="project" value="UniProtKB-SubCell"/>
</dbReference>
<dbReference type="Pfam" id="PF26550">
    <property type="entry name" value="Tricorn_2nd"/>
    <property type="match status" value="1"/>
</dbReference>
<dbReference type="SUPFAM" id="SSF50156">
    <property type="entry name" value="PDZ domain-like"/>
    <property type="match status" value="1"/>
</dbReference>
<protein>
    <recommendedName>
        <fullName evidence="7">Tricorn protease homolog</fullName>
        <ecNumber evidence="7">3.4.21.-</ecNumber>
    </recommendedName>
</protein>
<evidence type="ECO:0000256" key="7">
    <source>
        <dbReference type="PIRNR" id="PIRNR036421"/>
    </source>
</evidence>
<sequence length="1081" mass="120938">MINKMITAVVGALMSLSCFAQDTNPLWMRYPAISPDGSTIVFSFKGDLYTIATKGGPATALTTNPAYDFNPVWSADSKTIAFASDRFGNMDVFIVPTEGGTPKRLTTSPSEDIPFTFSPDGKQVIFGATIQDPANSAMFPARYLPELYSVALDQNRPVQLLAVSAENVMYADNGKMLLYNDIKGQENDWRKHHTSSVTRDLWSHTFATNQYKKLTQNPAEDRQPIAVGENVFFLSERSGTMNVWSFPLNAPEKTTQVTSFEKNPVRFLSATNNGILCYGYRGEIYTQQPGGTPSKVGVTIATDASENDIEALKLSNGASEAAVSSDGKEIALIIRGEVFVTSSDYATTKRITETAEQERSVSFSPDGKTLVYASERNGSWNIYLAKRERTGEPNFATATLITEEPLLETKEETFFPKFSPDGKEVAFLESRTKLKVINLASKKVREITDGSKTFSYSDGDVDYNWSPDSKWFAISYNDKMRHPHTDIGIVSAEGGKAAINITESGYSETNPSWVMKGDAIIWLSEREGMVSQAGWGAQRDVYAFFINQKAFDRFMLSKEDYDLLKDQEKKDTDAKKKDAAKDDSTKGTKKTEPLNIDFSSTEDRIVRLTINSSDISDAILSNDGEKLFYLTKFEGGYDLWATDIRKKETKVMVKLNGRGGSLALDKEGKNLFVLSGNSSSKIEISSEKKTAISYSADMTINHPKEMDYMFNHIGRQVEEKFFRIDLQGVDWKYYKNEYRKFLPYINNNYDFAEMLSEMLGELNCSHSGSGYRANDPSGDKIASLGLIYDLNYRGAGMRVAEVLAKGPFKKAESKITAGCIVEKINGLSIAEGQDLSPLLNRKNGQKTLISIRDPKTGSQWDEVIEPISTAQESELLYQRWVNNRKHEVDSLSKGRLGYVHIRGMNEPSYRTTYSDVFGKYNNREGIVIDTRYNGGGHLHEDIEVLFSGKKYLDQVPRGQKIGEQPRKRWKKPSIMLISESNYSNAHGTPWVYQKMGIGKLVGMPVPGTMSSVWWETLQDPTLYFGIPVVGYIDDNGKFLENQQLEPDFKVANDPSVIVSGKDQQIVKAVEELLRQIDQKKK</sequence>
<dbReference type="InterPro" id="IPR005151">
    <property type="entry name" value="Tail-specific_protease"/>
</dbReference>
<feature type="compositionally biased region" description="Basic and acidic residues" evidence="9">
    <location>
        <begin position="572"/>
        <end position="592"/>
    </location>
</feature>
<dbReference type="GO" id="GO:0006508">
    <property type="term" value="P:proteolysis"/>
    <property type="evidence" value="ECO:0007669"/>
    <property type="project" value="UniProtKB-UniRule"/>
</dbReference>
<keyword evidence="4 7" id="KW-0645">Protease</keyword>
<evidence type="ECO:0000256" key="4">
    <source>
        <dbReference type="ARBA" id="ARBA00022670"/>
    </source>
</evidence>
<feature type="active site" description="Charge relay system" evidence="8">
    <location>
        <position position="766"/>
    </location>
</feature>
<evidence type="ECO:0000256" key="2">
    <source>
        <dbReference type="ARBA" id="ARBA00008524"/>
    </source>
</evidence>
<feature type="domain" description="Tail specific protease" evidence="11">
    <location>
        <begin position="844"/>
        <end position="1051"/>
    </location>
</feature>
<evidence type="ECO:0000256" key="8">
    <source>
        <dbReference type="PIRSR" id="PIRSR036421-1"/>
    </source>
</evidence>
<keyword evidence="10" id="KW-0732">Signal</keyword>
<dbReference type="Pfam" id="PF03572">
    <property type="entry name" value="Peptidase_S41"/>
    <property type="match status" value="1"/>
</dbReference>
<dbReference type="PROSITE" id="PS51257">
    <property type="entry name" value="PROKAR_LIPOPROTEIN"/>
    <property type="match status" value="1"/>
</dbReference>
<comment type="function">
    <text evidence="7">Degrades oligopeptides.</text>
</comment>
<gene>
    <name evidence="12" type="ORF">SAMN05216323_107212</name>
</gene>
<keyword evidence="3 7" id="KW-0963">Cytoplasm</keyword>
<dbReference type="InterPro" id="IPR011042">
    <property type="entry name" value="6-blade_b-propeller_TolB-like"/>
</dbReference>
<evidence type="ECO:0000256" key="3">
    <source>
        <dbReference type="ARBA" id="ARBA00022490"/>
    </source>
</evidence>
<dbReference type="PANTHER" id="PTHR43253:SF1">
    <property type="entry name" value="TRICORN PROTEASE HOMOLOG 2-RELATED"/>
    <property type="match status" value="1"/>
</dbReference>
<dbReference type="RefSeq" id="WP_092440392.1">
    <property type="nucleotide sequence ID" value="NZ_FMYP01000072.1"/>
</dbReference>
<dbReference type="Pfam" id="PF26549">
    <property type="entry name" value="Tricorn_N"/>
    <property type="match status" value="1"/>
</dbReference>
<dbReference type="Gene3D" id="2.120.10.30">
    <property type="entry name" value="TolB, C-terminal domain"/>
    <property type="match status" value="1"/>
</dbReference>
<dbReference type="Gene3D" id="3.30.750.44">
    <property type="match status" value="1"/>
</dbReference>
<organism evidence="12 13">
    <name type="scientific">Williamwhitmania taraxaci</name>
    <dbReference type="NCBI Taxonomy" id="1640674"/>
    <lineage>
        <taxon>Bacteria</taxon>
        <taxon>Pseudomonadati</taxon>
        <taxon>Bacteroidota</taxon>
        <taxon>Bacteroidia</taxon>
        <taxon>Bacteroidales</taxon>
        <taxon>Williamwhitmaniaceae</taxon>
        <taxon>Williamwhitmania</taxon>
    </lineage>
</organism>
<dbReference type="PANTHER" id="PTHR43253">
    <property type="entry name" value="TRICORN PROTEASE HOMOLOG 2-RELATED"/>
    <property type="match status" value="1"/>
</dbReference>
<dbReference type="SUPFAM" id="SSF82171">
    <property type="entry name" value="DPP6 N-terminal domain-like"/>
    <property type="match status" value="1"/>
</dbReference>
<name>A0A1G6RC43_9BACT</name>
<dbReference type="SUPFAM" id="SSF69304">
    <property type="entry name" value="Tricorn protease N-terminal domain"/>
    <property type="match status" value="1"/>
</dbReference>
<comment type="similarity">
    <text evidence="2 7">Belongs to the peptidase S41B family.</text>
</comment>
<dbReference type="CDD" id="cd07562">
    <property type="entry name" value="Peptidase_S41_TRI"/>
    <property type="match status" value="1"/>
</dbReference>
<reference evidence="12 13" key="1">
    <citation type="submission" date="2016-09" db="EMBL/GenBank/DDBJ databases">
        <authorList>
            <person name="Capua I."/>
            <person name="De Benedictis P."/>
            <person name="Joannis T."/>
            <person name="Lombin L.H."/>
            <person name="Cattoli G."/>
        </authorList>
    </citation>
    <scope>NUCLEOTIDE SEQUENCE [LARGE SCALE GENOMIC DNA]</scope>
    <source>
        <strain evidence="12 13">A7P-90m</strain>
    </source>
</reference>
<evidence type="ECO:0000259" key="11">
    <source>
        <dbReference type="SMART" id="SM00245"/>
    </source>
</evidence>